<dbReference type="EMBL" id="JABXYJ010000004">
    <property type="protein sequence ID" value="NVO77978.1"/>
    <property type="molecule type" value="Genomic_DNA"/>
</dbReference>
<accession>A0A850QF89</accession>
<dbReference type="Proteomes" id="UP000588051">
    <property type="component" value="Unassembled WGS sequence"/>
</dbReference>
<organism evidence="1 2">
    <name type="scientific">Undibacterium oligocarboniphilum</name>
    <dbReference type="NCBI Taxonomy" id="666702"/>
    <lineage>
        <taxon>Bacteria</taxon>
        <taxon>Pseudomonadati</taxon>
        <taxon>Pseudomonadota</taxon>
        <taxon>Betaproteobacteria</taxon>
        <taxon>Burkholderiales</taxon>
        <taxon>Oxalobacteraceae</taxon>
        <taxon>Undibacterium</taxon>
    </lineage>
</organism>
<dbReference type="InterPro" id="IPR006311">
    <property type="entry name" value="TAT_signal"/>
</dbReference>
<comment type="caution">
    <text evidence="1">The sequence shown here is derived from an EMBL/GenBank/DDBJ whole genome shotgun (WGS) entry which is preliminary data.</text>
</comment>
<evidence type="ECO:0000313" key="2">
    <source>
        <dbReference type="Proteomes" id="UP000588051"/>
    </source>
</evidence>
<proteinExistence type="predicted"/>
<dbReference type="InterPro" id="IPR010869">
    <property type="entry name" value="DUF1501"/>
</dbReference>
<dbReference type="RefSeq" id="WP_176803373.1">
    <property type="nucleotide sequence ID" value="NZ_JABXYJ010000004.1"/>
</dbReference>
<keyword evidence="2" id="KW-1185">Reference proteome</keyword>
<reference evidence="1 2" key="1">
    <citation type="submission" date="2020-06" db="EMBL/GenBank/DDBJ databases">
        <authorList>
            <person name="Qiu C."/>
            <person name="Liu Z."/>
        </authorList>
    </citation>
    <scope>NUCLEOTIDE SEQUENCE [LARGE SCALE GENOMIC DNA]</scope>
    <source>
        <strain evidence="1 2">EM 1</strain>
    </source>
</reference>
<sequence>MKQTLPSALMNRRTLLKWSCGAALGSSSLLATLGGLTAMGSAAAAGSSGYRALVCVYLYGGNDAFNLIVPTDSTGYAAYRSARVKLAIPQSSLLPITAKTPDGHQYGLHPSVPELQSLFSTGQLGVIANVGTLLAPVTRMDYLAGNNLPQQLFSHYDQTNQWMTSRPETPDLTGWGGRIADLLQSQNQANGLSMNISLDGNNVFQSGNTVLPYAVDPQAGAQDFDGLTANDPAERLKAFQSIIDQGSASANLLEQQQAGAVKQSRMLGKVVRTALGQAPVLKTVFPNSDLGQQLKMAAQLISVRSQLGATRQVFFVSMGGFDTHDNQPIAQPRLFSALSQALSAFYNATVELGIANSVTTFTQSDFGRTLTNNDNGTDHGWGSHHLVLGGGVIGGDIYGSMPDLTIGGANDADLGRIIPSTSTYQYAATLGQWLGVSNSDLATLFPNLNRFNKANLGFMA</sequence>
<dbReference type="PANTHER" id="PTHR43737">
    <property type="entry name" value="BLL7424 PROTEIN"/>
    <property type="match status" value="1"/>
</dbReference>
<gene>
    <name evidence="1" type="ORF">HV832_09040</name>
</gene>
<dbReference type="PANTHER" id="PTHR43737:SF1">
    <property type="entry name" value="DUF1501 DOMAIN-CONTAINING PROTEIN"/>
    <property type="match status" value="1"/>
</dbReference>
<dbReference type="AlphaFoldDB" id="A0A850QF89"/>
<dbReference type="Pfam" id="PF07394">
    <property type="entry name" value="DUF1501"/>
    <property type="match status" value="1"/>
</dbReference>
<protein>
    <submittedName>
        <fullName evidence="1">DUF1501 domain-containing protein</fullName>
    </submittedName>
</protein>
<name>A0A850QF89_9BURK</name>
<dbReference type="PROSITE" id="PS51318">
    <property type="entry name" value="TAT"/>
    <property type="match status" value="1"/>
</dbReference>
<evidence type="ECO:0000313" key="1">
    <source>
        <dbReference type="EMBL" id="NVO77978.1"/>
    </source>
</evidence>